<dbReference type="EMBL" id="CP042425">
    <property type="protein sequence ID" value="QEL20896.1"/>
    <property type="molecule type" value="Genomic_DNA"/>
</dbReference>
<keyword evidence="2" id="KW-1185">Reference proteome</keyword>
<protein>
    <submittedName>
        <fullName evidence="1">Uncharacterized protein</fullName>
    </submittedName>
</protein>
<reference evidence="2" key="1">
    <citation type="submission" date="2019-08" db="EMBL/GenBank/DDBJ databases">
        <title>Limnoglobus roseus gen. nov., sp. nov., a novel freshwater planctomycete with a giant genome from the family Gemmataceae.</title>
        <authorList>
            <person name="Kulichevskaya I.S."/>
            <person name="Naumoff D.G."/>
            <person name="Miroshnikov K."/>
            <person name="Ivanova A."/>
            <person name="Philippov D.A."/>
            <person name="Hakobyan A."/>
            <person name="Rijpstra I.C."/>
            <person name="Sinninghe Damste J.S."/>
            <person name="Liesack W."/>
            <person name="Dedysh S.N."/>
        </authorList>
    </citation>
    <scope>NUCLEOTIDE SEQUENCE [LARGE SCALE GENOMIC DNA]</scope>
    <source>
        <strain evidence="2">PX52</strain>
    </source>
</reference>
<dbReference type="Proteomes" id="UP000324974">
    <property type="component" value="Chromosome"/>
</dbReference>
<gene>
    <name evidence="1" type="ORF">PX52LOC_08017</name>
</gene>
<evidence type="ECO:0000313" key="2">
    <source>
        <dbReference type="Proteomes" id="UP000324974"/>
    </source>
</evidence>
<organism evidence="1 2">
    <name type="scientific">Limnoglobus roseus</name>
    <dbReference type="NCBI Taxonomy" id="2598579"/>
    <lineage>
        <taxon>Bacteria</taxon>
        <taxon>Pseudomonadati</taxon>
        <taxon>Planctomycetota</taxon>
        <taxon>Planctomycetia</taxon>
        <taxon>Gemmatales</taxon>
        <taxon>Gemmataceae</taxon>
        <taxon>Limnoglobus</taxon>
    </lineage>
</organism>
<name>A0A5C1AS89_9BACT</name>
<evidence type="ECO:0000313" key="1">
    <source>
        <dbReference type="EMBL" id="QEL20896.1"/>
    </source>
</evidence>
<sequence>MLAKGTAIIHRDSDGHFLSAEPRHITILQWLDDMRVLSSECVRAARRFVACQHAHERRVRGKSTFRGRSIGEGEGDPFEPTMVEDYLKLARLLSREETATVDRVCASVYDASHRGMLFTHRSRLQEVFDKLAAAVEAVHDARAGG</sequence>
<dbReference type="AlphaFoldDB" id="A0A5C1AS89"/>
<dbReference type="KEGG" id="lrs:PX52LOC_08017"/>
<proteinExistence type="predicted"/>
<accession>A0A5C1AS89</accession>
<dbReference type="RefSeq" id="WP_149115143.1">
    <property type="nucleotide sequence ID" value="NZ_CP042425.1"/>
</dbReference>